<dbReference type="SUPFAM" id="SSF52540">
    <property type="entry name" value="P-loop containing nucleoside triphosphate hydrolases"/>
    <property type="match status" value="1"/>
</dbReference>
<evidence type="ECO:0000259" key="5">
    <source>
        <dbReference type="Pfam" id="PF20720"/>
    </source>
</evidence>
<dbReference type="PROSITE" id="PS50297">
    <property type="entry name" value="ANK_REP_REGION"/>
    <property type="match status" value="2"/>
</dbReference>
<dbReference type="Pfam" id="PF12796">
    <property type="entry name" value="Ank_2"/>
    <property type="match status" value="1"/>
</dbReference>
<evidence type="ECO:0000256" key="3">
    <source>
        <dbReference type="PROSITE-ProRule" id="PRU00023"/>
    </source>
</evidence>
<evidence type="ECO:0000256" key="4">
    <source>
        <dbReference type="SAM" id="Coils"/>
    </source>
</evidence>
<proteinExistence type="predicted"/>
<feature type="domain" description="Novel STAND NTPase 3" evidence="5">
    <location>
        <begin position="347"/>
        <end position="498"/>
    </location>
</feature>
<dbReference type="EMBL" id="UYJE01001329">
    <property type="protein sequence ID" value="VDI01282.1"/>
    <property type="molecule type" value="Genomic_DNA"/>
</dbReference>
<gene>
    <name evidence="6" type="ORF">MGAL_10B017785</name>
</gene>
<accession>A0A8B6C7A8</accession>
<organism evidence="6 7">
    <name type="scientific">Mytilus galloprovincialis</name>
    <name type="common">Mediterranean mussel</name>
    <dbReference type="NCBI Taxonomy" id="29158"/>
    <lineage>
        <taxon>Eukaryota</taxon>
        <taxon>Metazoa</taxon>
        <taxon>Spiralia</taxon>
        <taxon>Lophotrochozoa</taxon>
        <taxon>Mollusca</taxon>
        <taxon>Bivalvia</taxon>
        <taxon>Autobranchia</taxon>
        <taxon>Pteriomorphia</taxon>
        <taxon>Mytilida</taxon>
        <taxon>Mytiloidea</taxon>
        <taxon>Mytilidae</taxon>
        <taxon>Mytilinae</taxon>
        <taxon>Mytilus</taxon>
    </lineage>
</organism>
<evidence type="ECO:0000313" key="7">
    <source>
        <dbReference type="Proteomes" id="UP000596742"/>
    </source>
</evidence>
<dbReference type="PROSITE" id="PS50088">
    <property type="entry name" value="ANK_REPEAT"/>
    <property type="match status" value="2"/>
</dbReference>
<reference evidence="6" key="1">
    <citation type="submission" date="2018-11" db="EMBL/GenBank/DDBJ databases">
        <authorList>
            <person name="Alioto T."/>
            <person name="Alioto T."/>
        </authorList>
    </citation>
    <scope>NUCLEOTIDE SEQUENCE</scope>
</reference>
<dbReference type="AlphaFoldDB" id="A0A8B6C7A8"/>
<evidence type="ECO:0000313" key="6">
    <source>
        <dbReference type="EMBL" id="VDI01282.1"/>
    </source>
</evidence>
<dbReference type="OrthoDB" id="6141000at2759"/>
<dbReference type="Gene3D" id="3.40.50.300">
    <property type="entry name" value="P-loop containing nucleotide triphosphate hydrolases"/>
    <property type="match status" value="1"/>
</dbReference>
<protein>
    <recommendedName>
        <fullName evidence="5">Novel STAND NTPase 3 domain-containing protein</fullName>
    </recommendedName>
</protein>
<evidence type="ECO:0000256" key="1">
    <source>
        <dbReference type="ARBA" id="ARBA00022737"/>
    </source>
</evidence>
<feature type="repeat" description="ANK" evidence="3">
    <location>
        <begin position="777"/>
        <end position="809"/>
    </location>
</feature>
<keyword evidence="7" id="KW-1185">Reference proteome</keyword>
<dbReference type="PANTHER" id="PTHR24171">
    <property type="entry name" value="ANKYRIN REPEAT DOMAIN-CONTAINING PROTEIN 39-RELATED"/>
    <property type="match status" value="1"/>
</dbReference>
<dbReference type="InterPro" id="IPR036770">
    <property type="entry name" value="Ankyrin_rpt-contain_sf"/>
</dbReference>
<evidence type="ECO:0000256" key="2">
    <source>
        <dbReference type="ARBA" id="ARBA00023043"/>
    </source>
</evidence>
<name>A0A8B6C7A8_MYTGA</name>
<keyword evidence="4" id="KW-0175">Coiled coil</keyword>
<comment type="caution">
    <text evidence="6">The sequence shown here is derived from an EMBL/GenBank/DDBJ whole genome shotgun (WGS) entry which is preliminary data.</text>
</comment>
<feature type="repeat" description="ANK" evidence="3">
    <location>
        <begin position="810"/>
        <end position="842"/>
    </location>
</feature>
<dbReference type="SMART" id="SM00248">
    <property type="entry name" value="ANK"/>
    <property type="match status" value="3"/>
</dbReference>
<dbReference type="InterPro" id="IPR002110">
    <property type="entry name" value="Ankyrin_rpt"/>
</dbReference>
<dbReference type="Gene3D" id="1.25.40.20">
    <property type="entry name" value="Ankyrin repeat-containing domain"/>
    <property type="match status" value="1"/>
</dbReference>
<dbReference type="SUPFAM" id="SSF48403">
    <property type="entry name" value="Ankyrin repeat"/>
    <property type="match status" value="1"/>
</dbReference>
<dbReference type="InterPro" id="IPR027417">
    <property type="entry name" value="P-loop_NTPase"/>
</dbReference>
<feature type="coiled-coil region" evidence="4">
    <location>
        <begin position="275"/>
        <end position="309"/>
    </location>
</feature>
<dbReference type="Pfam" id="PF20720">
    <property type="entry name" value="nSTAND3"/>
    <property type="match status" value="1"/>
</dbReference>
<dbReference type="InterPro" id="IPR049050">
    <property type="entry name" value="nSTAND3"/>
</dbReference>
<keyword evidence="2 3" id="KW-0040">ANK repeat</keyword>
<sequence>MAEKPSISDRYKLQIPQPLQDVVDEIALNSPLVTETQADLDDYKKRWLVVGICLHSVIAPALRNYIVPILTVLYDELNCSNKIETQIYPTHLQQYPRTHAVLNYEAVNNNKGLYRYQKAKWDYTIKNAVELSKLFQPTHMAHYTGFDETCETSGLLELVINIDKFAPDVREDAVEVRKRLRNPWAHCNFSEWDAAKYSDAFILMEKLVLDMNLSSNEENQTIGKLKKWEINGEQFLSGTTVGLELVNELRQQTCVLGEYARQIATGTDGNFTKINNELEKIQTLLINRIDQLQKDMEEIDKRVMAQDKILENQHTQLADFNTNLNKCACHDSHNVEIELWREQEVMFVETPVVKDILQILESKHSVLIVGEPGIGKSMLMHHIALKLHSTMSYIIIPCSAINDIIKHYQEGIHQMFILDDICGRFTASLSEIEYLQKQEETFNRMLKKGKTKIAATCRLDIYSGENFHVSCTFFTSNIINLSEEYSKENRLTICAKYLTETNIQQLKDKNEVFTPLMCYLYSKNENFNLTDFLHCPYETYQNEWEKLQSIDPYKYCALFLCVLRNGSVNGSLFDIYTENLSSKNFVFQNIFEICGLNRGTSRCKMETVFDSIIGTYVRKKSNEYSVIHDQMFDFMCGYFGNKDTMVRCILHDACIQILNERTQLESINEQRRKFTILIKHKYEPEYFERILNELKLGNLEECSRNPQMNNDSYRASFIEVLKSIDDKFIFEEIHSGTFSKKYNVSYLEFLITSCMRGYYDIVEFYVSKGADLENSADFYTPLTAACEGGNEKIVQLLIDKGCNKNKIDCFGQTPLTAACGRGHEKIVHFLIDKGCDINQADGMGHTPLTAACEEDMRRYASYL</sequence>
<dbReference type="Proteomes" id="UP000596742">
    <property type="component" value="Unassembled WGS sequence"/>
</dbReference>
<keyword evidence="1" id="KW-0677">Repeat</keyword>